<evidence type="ECO:0000256" key="10">
    <source>
        <dbReference type="ARBA" id="ARBA00023012"/>
    </source>
</evidence>
<dbReference type="GO" id="GO:0000155">
    <property type="term" value="F:phosphorelay sensor kinase activity"/>
    <property type="evidence" value="ECO:0007669"/>
    <property type="project" value="InterPro"/>
</dbReference>
<evidence type="ECO:0000256" key="6">
    <source>
        <dbReference type="ARBA" id="ARBA00022741"/>
    </source>
</evidence>
<keyword evidence="8" id="KW-0067">ATP-binding</keyword>
<keyword evidence="6" id="KW-0547">Nucleotide-binding</keyword>
<comment type="subcellular location">
    <subcellularLocation>
        <location evidence="1">Cell membrane</location>
        <topology evidence="1">Multi-pass membrane protein</topology>
    </subcellularLocation>
</comment>
<dbReference type="SUPFAM" id="SSF55874">
    <property type="entry name" value="ATPase domain of HSP90 chaperone/DNA topoisomerase II/histidine kinase"/>
    <property type="match status" value="1"/>
</dbReference>
<comment type="caution">
    <text evidence="13">The sequence shown here is derived from an EMBL/GenBank/DDBJ whole genome shotgun (WGS) entry which is preliminary data.</text>
</comment>
<evidence type="ECO:0000313" key="13">
    <source>
        <dbReference type="EMBL" id="HIS93039.1"/>
    </source>
</evidence>
<dbReference type="Pfam" id="PF06580">
    <property type="entry name" value="His_kinase"/>
    <property type="match status" value="1"/>
</dbReference>
<evidence type="ECO:0000313" key="14">
    <source>
        <dbReference type="Proteomes" id="UP000824140"/>
    </source>
</evidence>
<dbReference type="InterPro" id="IPR010559">
    <property type="entry name" value="Sig_transdc_His_kin_internal"/>
</dbReference>
<dbReference type="AlphaFoldDB" id="A0A9D1G0X6"/>
<dbReference type="Proteomes" id="UP000824140">
    <property type="component" value="Unassembled WGS sequence"/>
</dbReference>
<dbReference type="InterPro" id="IPR050640">
    <property type="entry name" value="Bact_2-comp_sensor_kinase"/>
</dbReference>
<keyword evidence="11" id="KW-0472">Membrane</keyword>
<keyword evidence="5" id="KW-0812">Transmembrane</keyword>
<evidence type="ECO:0000256" key="7">
    <source>
        <dbReference type="ARBA" id="ARBA00022777"/>
    </source>
</evidence>
<keyword evidence="9" id="KW-1133">Transmembrane helix</keyword>
<dbReference type="PROSITE" id="PS50885">
    <property type="entry name" value="HAMP"/>
    <property type="match status" value="1"/>
</dbReference>
<dbReference type="InterPro" id="IPR036890">
    <property type="entry name" value="HATPase_C_sf"/>
</dbReference>
<evidence type="ECO:0000256" key="4">
    <source>
        <dbReference type="ARBA" id="ARBA00022679"/>
    </source>
</evidence>
<dbReference type="Pfam" id="PF00672">
    <property type="entry name" value="HAMP"/>
    <property type="match status" value="1"/>
</dbReference>
<dbReference type="PANTHER" id="PTHR34220:SF11">
    <property type="entry name" value="SENSOR PROTEIN KINASE HPTS"/>
    <property type="match status" value="1"/>
</dbReference>
<dbReference type="Gene3D" id="3.30.565.10">
    <property type="entry name" value="Histidine kinase-like ATPase, C-terminal domain"/>
    <property type="match status" value="1"/>
</dbReference>
<dbReference type="SMART" id="SM00387">
    <property type="entry name" value="HATPase_c"/>
    <property type="match status" value="1"/>
</dbReference>
<dbReference type="InterPro" id="IPR003594">
    <property type="entry name" value="HATPase_dom"/>
</dbReference>
<gene>
    <name evidence="13" type="ORF">IAA84_08505</name>
</gene>
<evidence type="ECO:0000256" key="3">
    <source>
        <dbReference type="ARBA" id="ARBA00022553"/>
    </source>
</evidence>
<evidence type="ECO:0000256" key="5">
    <source>
        <dbReference type="ARBA" id="ARBA00022692"/>
    </source>
</evidence>
<evidence type="ECO:0000256" key="11">
    <source>
        <dbReference type="ARBA" id="ARBA00023136"/>
    </source>
</evidence>
<evidence type="ECO:0000256" key="8">
    <source>
        <dbReference type="ARBA" id="ARBA00022840"/>
    </source>
</evidence>
<dbReference type="GO" id="GO:0005886">
    <property type="term" value="C:plasma membrane"/>
    <property type="evidence" value="ECO:0007669"/>
    <property type="project" value="UniProtKB-SubCell"/>
</dbReference>
<reference evidence="13" key="1">
    <citation type="submission" date="2020-10" db="EMBL/GenBank/DDBJ databases">
        <authorList>
            <person name="Gilroy R."/>
        </authorList>
    </citation>
    <scope>NUCLEOTIDE SEQUENCE</scope>
    <source>
        <strain evidence="13">13766</strain>
    </source>
</reference>
<proteinExistence type="predicted"/>
<evidence type="ECO:0000256" key="2">
    <source>
        <dbReference type="ARBA" id="ARBA00022475"/>
    </source>
</evidence>
<name>A0A9D1G0X6_9FIRM</name>
<accession>A0A9D1G0X6</accession>
<feature type="domain" description="HAMP" evidence="12">
    <location>
        <begin position="308"/>
        <end position="360"/>
    </location>
</feature>
<organism evidence="13 14">
    <name type="scientific">Candidatus Alectryocaccomicrobium excrementavium</name>
    <dbReference type="NCBI Taxonomy" id="2840668"/>
    <lineage>
        <taxon>Bacteria</taxon>
        <taxon>Bacillati</taxon>
        <taxon>Bacillota</taxon>
        <taxon>Clostridia</taxon>
        <taxon>Candidatus Alectryocaccomicrobium</taxon>
    </lineage>
</organism>
<evidence type="ECO:0000256" key="1">
    <source>
        <dbReference type="ARBA" id="ARBA00004651"/>
    </source>
</evidence>
<dbReference type="EMBL" id="DVJN01000170">
    <property type="protein sequence ID" value="HIS93039.1"/>
    <property type="molecule type" value="Genomic_DNA"/>
</dbReference>
<dbReference type="GO" id="GO:0005524">
    <property type="term" value="F:ATP binding"/>
    <property type="evidence" value="ECO:0007669"/>
    <property type="project" value="UniProtKB-KW"/>
</dbReference>
<evidence type="ECO:0000259" key="12">
    <source>
        <dbReference type="PROSITE" id="PS50885"/>
    </source>
</evidence>
<keyword evidence="3" id="KW-0597">Phosphoprotein</keyword>
<evidence type="ECO:0000256" key="9">
    <source>
        <dbReference type="ARBA" id="ARBA00022989"/>
    </source>
</evidence>
<protein>
    <submittedName>
        <fullName evidence="13">Histidine kinase</fullName>
    </submittedName>
</protein>
<dbReference type="InterPro" id="IPR003660">
    <property type="entry name" value="HAMP_dom"/>
</dbReference>
<sequence>MKKMSIRRRLVLCTMAAFLLPLGIWLAFTLNQMSNRLYESRLSAAQNSLNQMSLYMTGVINDCRTSIGQLCANADVIRLVRGANTDAGIIDAYNRNVRQLFESLRMQNPAIAQLYVIHDNPTLFDIHNMFVHVDDISSYIDRLTKRNSTLNEVQYASGDAAFVPLQEPAGTRHWFMRGLVHSGLPYQNYSIVELILHDSVLYAALEEFQASGDETVSLVLSTGEVIWGAPLQSSGPALSVEALLGGGVWRDASGATLVSLPIADMNATLVYTIGQSATAPGRHEIGILILLLVCSTLCMLVLTRFIGEAVFSRLAQLSRRMDSISAGFGEPMLPRANRDEIDRVNEHFDQMLKRIEEGNAAERQLLFDELSNDLQPHFICNAMDMLRIQAENAHQGEIAHSIRLISQYFRYSLMQERKGVTLLSELDDVRNYVDLVNSMREESIGLEVDLDEWSERNAAELILPKMVIQPLVDNAVRHGLKSAKAGLILIRVRREGVDLVLEVEDNGCGMSPEQQNLLYAAMRGEAEWVDERRHVGITNVMMRMDLFYEGQYTLDFVTSAHSGTIFTLTLKGVAHKISQGKI</sequence>
<keyword evidence="10" id="KW-0902">Two-component regulatory system</keyword>
<keyword evidence="4" id="KW-0808">Transferase</keyword>
<reference evidence="13" key="2">
    <citation type="journal article" date="2021" name="PeerJ">
        <title>Extensive microbial diversity within the chicken gut microbiome revealed by metagenomics and culture.</title>
        <authorList>
            <person name="Gilroy R."/>
            <person name="Ravi A."/>
            <person name="Getino M."/>
            <person name="Pursley I."/>
            <person name="Horton D.L."/>
            <person name="Alikhan N.F."/>
            <person name="Baker D."/>
            <person name="Gharbi K."/>
            <person name="Hall N."/>
            <person name="Watson M."/>
            <person name="Adriaenssens E.M."/>
            <person name="Foster-Nyarko E."/>
            <person name="Jarju S."/>
            <person name="Secka A."/>
            <person name="Antonio M."/>
            <person name="Oren A."/>
            <person name="Chaudhuri R.R."/>
            <person name="La Ragione R."/>
            <person name="Hildebrand F."/>
            <person name="Pallen M.J."/>
        </authorList>
    </citation>
    <scope>NUCLEOTIDE SEQUENCE</scope>
    <source>
        <strain evidence="13">13766</strain>
    </source>
</reference>
<dbReference type="Gene3D" id="6.10.340.10">
    <property type="match status" value="1"/>
</dbReference>
<keyword evidence="7 13" id="KW-0418">Kinase</keyword>
<dbReference type="Pfam" id="PF02518">
    <property type="entry name" value="HATPase_c"/>
    <property type="match status" value="1"/>
</dbReference>
<dbReference type="PANTHER" id="PTHR34220">
    <property type="entry name" value="SENSOR HISTIDINE KINASE YPDA"/>
    <property type="match status" value="1"/>
</dbReference>
<keyword evidence="2" id="KW-1003">Cell membrane</keyword>